<dbReference type="PANTHER" id="PTHR33406">
    <property type="entry name" value="MEMBRANE PROTEIN MJ1562-RELATED"/>
    <property type="match status" value="1"/>
</dbReference>
<dbReference type="SUPFAM" id="SSF82866">
    <property type="entry name" value="Multidrug efflux transporter AcrB transmembrane domain"/>
    <property type="match status" value="2"/>
</dbReference>
<evidence type="ECO:0000256" key="2">
    <source>
        <dbReference type="ARBA" id="ARBA00022475"/>
    </source>
</evidence>
<sequence>MVGRLLASVMGFSARRPVLVALSVLVLALAGAALALRLSPSAETETLVGRSTAGYAATELLHKRFGGDAVYVVVRESTIRVALGQDLGRVFGLEGCLAGNTPKGSDPPGGPNGPCAQLAATKPAKVVFGPGTFINEAVGQINEQLRSTAEAQKVQSRKAASKAYKRAIAQGKGAAAAAAAGNKARQQVNAYYFQQLAGLALRYGLTKVPSLDDPQFLSRLIFDPERPAGTPKARFATIFPSSQGALIQVRLRSNLTEEQRRSAIARIRAATEMPEWKLSDGTYQVTGAPVLVGELSDSISRSIILLLIAAIAVMALTLGVVFRSRLRLLPLAVALTAVALTFGVMAVSGIELTMASIAVVPILIGLAVDYAIQLQARFDEEGPPLASALKVVSARGAPTIITAAVATAAGFLVLVISPVPMVRGFGLLLMIGIALALVCALTLGVAAAALVERRSGPPPRPIVVLAAAWGDAGRIIAATGAWRSIAARSRSAASAALRTATARPGRVLAAAAALALIGWALDTQAPVESDVQKLVPASLPALRDLQDLQRVSGVGGEVNVVVEAQNASDPKVVAWMTDYQARVLKRLNYNPKRGCRSSDICPAFSLPDLFTTPQSVSSQQRVDALLGAVPEYLTQNVIAPDKRTATLAFGIRLMSLERQFAALRVMQEELNPPSGVQARLAGLTVLSAAANDRLASPLRRGSALLATLIVVGLVLMAALRSARRALIPLTPIALATGWSALLLFITRIPLNPLSVVLGTLVIAIATEFSVLLSERYRRERGEGLEPAEALRATYTSTGAAVLASGTTAIAGFAVLILSDIRMLRDFGFVTVIDLGVALAGVLLVLPAVLMLAERVSNRDAAL</sequence>
<evidence type="ECO:0000256" key="6">
    <source>
        <dbReference type="SAM" id="Phobius"/>
    </source>
</evidence>
<feature type="transmembrane region" description="Helical" evidence="6">
    <location>
        <begin position="725"/>
        <end position="746"/>
    </location>
</feature>
<evidence type="ECO:0000256" key="4">
    <source>
        <dbReference type="ARBA" id="ARBA00022989"/>
    </source>
</evidence>
<keyword evidence="4 6" id="KW-1133">Transmembrane helix</keyword>
<dbReference type="GO" id="GO:0022857">
    <property type="term" value="F:transmembrane transporter activity"/>
    <property type="evidence" value="ECO:0007669"/>
    <property type="project" value="InterPro"/>
</dbReference>
<gene>
    <name evidence="8" type="ORF">UFOPK3547_00371</name>
</gene>
<feature type="transmembrane region" description="Helical" evidence="6">
    <location>
        <begin position="792"/>
        <end position="816"/>
    </location>
</feature>
<evidence type="ECO:0000256" key="3">
    <source>
        <dbReference type="ARBA" id="ARBA00022692"/>
    </source>
</evidence>
<dbReference type="PRINTS" id="PR00702">
    <property type="entry name" value="ACRIFLAVINRP"/>
</dbReference>
<evidence type="ECO:0000313" key="8">
    <source>
        <dbReference type="EMBL" id="CAB4338524.1"/>
    </source>
</evidence>
<proteinExistence type="predicted"/>
<protein>
    <submittedName>
        <fullName evidence="8">Unannotated protein</fullName>
    </submittedName>
</protein>
<name>A0A6J5Z7L3_9ZZZZ</name>
<feature type="transmembrane region" description="Helical" evidence="6">
    <location>
        <begin position="701"/>
        <end position="719"/>
    </location>
</feature>
<dbReference type="InterPro" id="IPR000731">
    <property type="entry name" value="SSD"/>
</dbReference>
<keyword evidence="2" id="KW-1003">Cell membrane</keyword>
<comment type="subcellular location">
    <subcellularLocation>
        <location evidence="1">Cell membrane</location>
        <topology evidence="1">Multi-pass membrane protein</topology>
    </subcellularLocation>
</comment>
<dbReference type="InterPro" id="IPR050545">
    <property type="entry name" value="Mycobact_MmpL"/>
</dbReference>
<feature type="transmembrane region" description="Helical" evidence="6">
    <location>
        <begin position="400"/>
        <end position="419"/>
    </location>
</feature>
<feature type="transmembrane region" description="Helical" evidence="6">
    <location>
        <begin position="828"/>
        <end position="852"/>
    </location>
</feature>
<accession>A0A6J5Z7L3</accession>
<dbReference type="PANTHER" id="PTHR33406:SF13">
    <property type="entry name" value="MEMBRANE PROTEIN YDFJ"/>
    <property type="match status" value="1"/>
</dbReference>
<evidence type="ECO:0000256" key="1">
    <source>
        <dbReference type="ARBA" id="ARBA00004651"/>
    </source>
</evidence>
<dbReference type="Gene3D" id="1.20.1640.10">
    <property type="entry name" value="Multidrug efflux transporter AcrB transmembrane domain"/>
    <property type="match status" value="2"/>
</dbReference>
<feature type="domain" description="SSD" evidence="7">
    <location>
        <begin position="726"/>
        <end position="851"/>
    </location>
</feature>
<dbReference type="InterPro" id="IPR001036">
    <property type="entry name" value="Acrflvin-R"/>
</dbReference>
<dbReference type="GO" id="GO:0005886">
    <property type="term" value="C:plasma membrane"/>
    <property type="evidence" value="ECO:0007669"/>
    <property type="project" value="UniProtKB-SubCell"/>
</dbReference>
<reference evidence="8" key="1">
    <citation type="submission" date="2020-05" db="EMBL/GenBank/DDBJ databases">
        <authorList>
            <person name="Chiriac C."/>
            <person name="Salcher M."/>
            <person name="Ghai R."/>
            <person name="Kavagutti S V."/>
        </authorList>
    </citation>
    <scope>NUCLEOTIDE SEQUENCE</scope>
</reference>
<dbReference type="EMBL" id="CAESAN010000020">
    <property type="protein sequence ID" value="CAB4338524.1"/>
    <property type="molecule type" value="Genomic_DNA"/>
</dbReference>
<feature type="transmembrane region" description="Helical" evidence="6">
    <location>
        <begin position="753"/>
        <end position="772"/>
    </location>
</feature>
<feature type="transmembrane region" description="Helical" evidence="6">
    <location>
        <begin position="328"/>
        <end position="347"/>
    </location>
</feature>
<dbReference type="AlphaFoldDB" id="A0A6J5Z7L3"/>
<keyword evidence="3 6" id="KW-0812">Transmembrane</keyword>
<feature type="transmembrane region" description="Helical" evidence="6">
    <location>
        <begin position="303"/>
        <end position="321"/>
    </location>
</feature>
<dbReference type="InterPro" id="IPR004869">
    <property type="entry name" value="MMPL_dom"/>
</dbReference>
<dbReference type="Pfam" id="PF03176">
    <property type="entry name" value="MMPL"/>
    <property type="match status" value="2"/>
</dbReference>
<keyword evidence="5 6" id="KW-0472">Membrane</keyword>
<feature type="transmembrane region" description="Helical" evidence="6">
    <location>
        <begin position="425"/>
        <end position="451"/>
    </location>
</feature>
<organism evidence="8">
    <name type="scientific">freshwater metagenome</name>
    <dbReference type="NCBI Taxonomy" id="449393"/>
    <lineage>
        <taxon>unclassified sequences</taxon>
        <taxon>metagenomes</taxon>
        <taxon>ecological metagenomes</taxon>
    </lineage>
</organism>
<feature type="domain" description="SSD" evidence="7">
    <location>
        <begin position="326"/>
        <end position="450"/>
    </location>
</feature>
<evidence type="ECO:0000259" key="7">
    <source>
        <dbReference type="PROSITE" id="PS50156"/>
    </source>
</evidence>
<evidence type="ECO:0000256" key="5">
    <source>
        <dbReference type="ARBA" id="ARBA00023136"/>
    </source>
</evidence>
<dbReference type="PROSITE" id="PS50156">
    <property type="entry name" value="SSD"/>
    <property type="match status" value="2"/>
</dbReference>